<proteinExistence type="inferred from homology"/>
<comment type="caution">
    <text evidence="5">The sequence shown here is derived from an EMBL/GenBank/DDBJ whole genome shotgun (WGS) entry which is preliminary data.</text>
</comment>
<sequence>MPRQHPAFPSSIPRRARLLALPLAAALVATGCSSLGTAPTSQSQAKIAGLEKPAEVLIDQWGVPHIYAGTTYDAFVVQGYMAARDRLWQMDLWRKRGLGEMARDFGPAWVESDKAARAVLFRGDMYREWLAYGSDSKRVAEAFVAGVNAFVAQTQADPSLLPEEFKLLGYQPAKWAAEDTVRIRHHGLTLNFTGEVDRAQAFCDGKQNGARVDWLRRELVPDVKPQIPEGLEVCGLPGKELKRAYALATASPRFTKENVKVLAQALPPEQLQALSESTLNQPDANTLASYGSNNWTIAPGMTTTGRPILANDPHRAHGAPSLRYISHISAPGMDVIGAGEPFLPGISIGHNGRIAFGLTRFYMDQEDLYVYETNPQNSKEYKYQGRWEPMTRVTETIPVKGAAKPVIVENWYTRHGPVLAAENNKAYALRAAWLDLGMAPYFGSMDYMRAQNFDQFRAAMNRWGAPGENQVYADSSGNIGWIPGGLTPIRPNWDGLMPVPGDGRFEWTGYRNGDELPWEFNPQRGYVVTANENNVPPAHPLYQKGIGYEWSDSARAQRLHGLFEKAAKEGRKLSVADSEAWQTDIVAVPAQRLLKLLAPLKSSDAQTAQGLAMLQGWDGTMAKDSAAAALYEVWSNATLKKALTDRVLAAGERSFAKDTSPTRMITVLENPQGWMSPTERDQVLLSSIAPAMQWLQGKLGADAKSWAWGDLHQAIFVHPLAGVVDSATRQKLNVGAGGIGGSSATPMATSYNADTYQLTSGASFRMVVDVGNWDASRVVNTPGQSGNPASPHYRDLANTWAAGQYFPLAYSRSAVEKATRERIALTPQ</sequence>
<dbReference type="InterPro" id="IPR023343">
    <property type="entry name" value="Penicillin_amidase_dom1"/>
</dbReference>
<dbReference type="CDD" id="cd03747">
    <property type="entry name" value="Ntn_PGA_like"/>
    <property type="match status" value="1"/>
</dbReference>
<reference evidence="5 6" key="1">
    <citation type="submission" date="2020-08" db="EMBL/GenBank/DDBJ databases">
        <title>Functional genomics of gut bacteria from endangered species of beetles.</title>
        <authorList>
            <person name="Carlos-Shanley C."/>
        </authorList>
    </citation>
    <scope>NUCLEOTIDE SEQUENCE [LARGE SCALE GENOMIC DNA]</scope>
    <source>
        <strain evidence="5 6">S00124</strain>
    </source>
</reference>
<dbReference type="Proteomes" id="UP000562492">
    <property type="component" value="Unassembled WGS sequence"/>
</dbReference>
<dbReference type="PANTHER" id="PTHR34218">
    <property type="entry name" value="PEPTIDASE S45 PENICILLIN AMIDASE"/>
    <property type="match status" value="1"/>
</dbReference>
<dbReference type="GO" id="GO:0008953">
    <property type="term" value="F:penicillin amidase activity"/>
    <property type="evidence" value="ECO:0007669"/>
    <property type="project" value="UniProtKB-EC"/>
</dbReference>
<gene>
    <name evidence="5" type="ORF">HNP33_000188</name>
</gene>
<comment type="similarity">
    <text evidence="1">Belongs to the peptidase S45 family.</text>
</comment>
<dbReference type="InterPro" id="IPR043146">
    <property type="entry name" value="Penicillin_amidase_N_B-knob"/>
</dbReference>
<dbReference type="PROSITE" id="PS51257">
    <property type="entry name" value="PROKAR_LIPOPROTEIN"/>
    <property type="match status" value="1"/>
</dbReference>
<keyword evidence="2 5" id="KW-0378">Hydrolase</keyword>
<dbReference type="EMBL" id="JACHKZ010000001">
    <property type="protein sequence ID" value="MBB6576140.1"/>
    <property type="molecule type" value="Genomic_DNA"/>
</dbReference>
<dbReference type="Gene3D" id="1.10.1400.10">
    <property type="match status" value="1"/>
</dbReference>
<accession>A0ABR6RAG9</accession>
<dbReference type="InterPro" id="IPR014395">
    <property type="entry name" value="Pen/GL7ACA/AHL_acylase"/>
</dbReference>
<feature type="chain" id="PRO_5046696842" evidence="4">
    <location>
        <begin position="26"/>
        <end position="828"/>
    </location>
</feature>
<name>A0ABR6RAG9_9BURK</name>
<dbReference type="InterPro" id="IPR043147">
    <property type="entry name" value="Penicillin_amidase_A-knob"/>
</dbReference>
<evidence type="ECO:0000256" key="2">
    <source>
        <dbReference type="ARBA" id="ARBA00022801"/>
    </source>
</evidence>
<dbReference type="InterPro" id="IPR002692">
    <property type="entry name" value="S45"/>
</dbReference>
<dbReference type="SUPFAM" id="SSF56235">
    <property type="entry name" value="N-terminal nucleophile aminohydrolases (Ntn hydrolases)"/>
    <property type="match status" value="1"/>
</dbReference>
<keyword evidence="3" id="KW-0865">Zymogen</keyword>
<evidence type="ECO:0000313" key="5">
    <source>
        <dbReference type="EMBL" id="MBB6576140.1"/>
    </source>
</evidence>
<protein>
    <submittedName>
        <fullName evidence="5">Penicillin amidase</fullName>
        <ecNumber evidence="5">3.5.1.11</ecNumber>
    </submittedName>
</protein>
<evidence type="ECO:0000313" key="6">
    <source>
        <dbReference type="Proteomes" id="UP000562492"/>
    </source>
</evidence>
<keyword evidence="6" id="KW-1185">Reference proteome</keyword>
<dbReference type="Gene3D" id="3.60.20.10">
    <property type="entry name" value="Glutamine Phosphoribosylpyrophosphate, subunit 1, domain 1"/>
    <property type="match status" value="1"/>
</dbReference>
<dbReference type="Pfam" id="PF01804">
    <property type="entry name" value="Penicil_amidase"/>
    <property type="match status" value="1"/>
</dbReference>
<evidence type="ECO:0000256" key="4">
    <source>
        <dbReference type="SAM" id="SignalP"/>
    </source>
</evidence>
<dbReference type="PANTHER" id="PTHR34218:SF4">
    <property type="entry name" value="ACYL-HOMOSERINE LACTONE ACYLASE QUIP"/>
    <property type="match status" value="1"/>
</dbReference>
<keyword evidence="4" id="KW-0732">Signal</keyword>
<evidence type="ECO:0000256" key="1">
    <source>
        <dbReference type="ARBA" id="ARBA00006586"/>
    </source>
</evidence>
<evidence type="ECO:0000256" key="3">
    <source>
        <dbReference type="ARBA" id="ARBA00023145"/>
    </source>
</evidence>
<dbReference type="EC" id="3.5.1.11" evidence="5"/>
<dbReference type="PIRSF" id="PIRSF001227">
    <property type="entry name" value="Pen_acylase"/>
    <property type="match status" value="1"/>
</dbReference>
<feature type="signal peptide" evidence="4">
    <location>
        <begin position="1"/>
        <end position="25"/>
    </location>
</feature>
<dbReference type="InterPro" id="IPR029055">
    <property type="entry name" value="Ntn_hydrolases_N"/>
</dbReference>
<dbReference type="Gene3D" id="1.10.439.10">
    <property type="entry name" value="Penicillin Amidohydrolase, domain 1"/>
    <property type="match status" value="1"/>
</dbReference>
<organism evidence="5 6">
    <name type="scientific">Comamonas odontotermitis</name>
    <dbReference type="NCBI Taxonomy" id="379895"/>
    <lineage>
        <taxon>Bacteria</taxon>
        <taxon>Pseudomonadati</taxon>
        <taxon>Pseudomonadota</taxon>
        <taxon>Betaproteobacteria</taxon>
        <taxon>Burkholderiales</taxon>
        <taxon>Comamonadaceae</taxon>
        <taxon>Comamonas</taxon>
    </lineage>
</organism>
<dbReference type="Gene3D" id="2.30.120.10">
    <property type="match status" value="1"/>
</dbReference>